<feature type="binding site" evidence="8">
    <location>
        <begin position="215"/>
        <end position="218"/>
    </location>
    <ligand>
        <name>GTP</name>
        <dbReference type="ChEBI" id="CHEBI:37565"/>
    </ligand>
</feature>
<comment type="cofactor">
    <cofactor evidence="8">
        <name>Mg(2+)</name>
        <dbReference type="ChEBI" id="CHEBI:18420"/>
    </cofactor>
</comment>
<feature type="binding site" evidence="8">
    <location>
        <begin position="168"/>
        <end position="175"/>
    </location>
    <ligand>
        <name>GTP</name>
        <dbReference type="ChEBI" id="CHEBI:37565"/>
    </ligand>
</feature>
<feature type="domain" description="OBG-type G" evidence="9">
    <location>
        <begin position="162"/>
        <end position="333"/>
    </location>
</feature>
<evidence type="ECO:0000256" key="8">
    <source>
        <dbReference type="HAMAP-Rule" id="MF_01454"/>
    </source>
</evidence>
<dbReference type="InterPro" id="IPR006073">
    <property type="entry name" value="GTP-bd"/>
</dbReference>
<protein>
    <recommendedName>
        <fullName evidence="8">GTPase Obg</fullName>
        <ecNumber evidence="8">3.6.5.-</ecNumber>
    </recommendedName>
    <alternativeName>
        <fullName evidence="8">GTP-binding protein Obg</fullName>
    </alternativeName>
</protein>
<dbReference type="EC" id="3.6.5.-" evidence="8"/>
<dbReference type="InterPro" id="IPR014100">
    <property type="entry name" value="GTP-bd_Obg/CgtA"/>
</dbReference>
<dbReference type="Pfam" id="PF01018">
    <property type="entry name" value="GTP1_OBG"/>
    <property type="match status" value="1"/>
</dbReference>
<dbReference type="InterPro" id="IPR006169">
    <property type="entry name" value="GTP1_OBG_dom"/>
</dbReference>
<dbReference type="SUPFAM" id="SSF52540">
    <property type="entry name" value="P-loop containing nucleoside triphosphate hydrolases"/>
    <property type="match status" value="1"/>
</dbReference>
<sequence>MRFPFVDRVKIHVKAGDGGRGAVAFLREKFRPRGGPAGGDGGRGGNVVLVATTSKHTLLDFKYRRHFRAENGQPGRGKKQKGRDGEDLILYVPVGTVVRDAQKGEVICDLIREGQRCVVARGGRGGRGNAHFATPTDQAPRRAEPGEKGEERWILLELKLIADVGIIGLPNAGKSTLISRLTAARPKTGSYPFTTLSPELGVMELDEERRLVLADIPGLVKGAHRGAGLGHEFLRHIERTRILLHLIDVSDAREMDPLEAFETVNRELELYSPELVRKPQIIVASKIDALSDRRLLLKLRDYFESRGYRFHSVSSLTGEGIQELKEILWDAFTRAGGEEHAALRKV</sequence>
<dbReference type="Gene3D" id="3.40.50.300">
    <property type="entry name" value="P-loop containing nucleotide triphosphate hydrolases"/>
    <property type="match status" value="1"/>
</dbReference>
<feature type="binding site" evidence="8">
    <location>
        <begin position="314"/>
        <end position="316"/>
    </location>
    <ligand>
        <name>GTP</name>
        <dbReference type="ChEBI" id="CHEBI:37565"/>
    </ligand>
</feature>
<keyword evidence="5 8" id="KW-0378">Hydrolase</keyword>
<feature type="binding site" evidence="8">
    <location>
        <begin position="285"/>
        <end position="288"/>
    </location>
    <ligand>
        <name>GTP</name>
        <dbReference type="ChEBI" id="CHEBI:37565"/>
    </ligand>
</feature>
<dbReference type="GO" id="GO:0043022">
    <property type="term" value="F:ribosome binding"/>
    <property type="evidence" value="ECO:0007669"/>
    <property type="project" value="UniProtKB-ARBA"/>
</dbReference>
<dbReference type="GO" id="GO:0005737">
    <property type="term" value="C:cytoplasm"/>
    <property type="evidence" value="ECO:0007669"/>
    <property type="project" value="UniProtKB-SubCell"/>
</dbReference>
<dbReference type="PRINTS" id="PR00326">
    <property type="entry name" value="GTP1OBG"/>
</dbReference>
<dbReference type="PIRSF" id="PIRSF002401">
    <property type="entry name" value="GTP_bd_Obg/CgtA"/>
    <property type="match status" value="1"/>
</dbReference>
<proteinExistence type="inferred from homology"/>
<dbReference type="Pfam" id="PF01926">
    <property type="entry name" value="MMR_HSR1"/>
    <property type="match status" value="1"/>
</dbReference>
<dbReference type="PANTHER" id="PTHR11702">
    <property type="entry name" value="DEVELOPMENTALLY REGULATED GTP-BINDING PROTEIN-RELATED"/>
    <property type="match status" value="1"/>
</dbReference>
<dbReference type="InterPro" id="IPR036726">
    <property type="entry name" value="GTP1_OBG_dom_sf"/>
</dbReference>
<dbReference type="Gene3D" id="2.70.210.12">
    <property type="entry name" value="GTP1/OBG domain"/>
    <property type="match status" value="1"/>
</dbReference>
<keyword evidence="3 8" id="KW-0479">Metal-binding</keyword>
<name>A0A7C5QJF3_AQUAO</name>
<reference evidence="11" key="1">
    <citation type="journal article" date="2020" name="mSystems">
        <title>Genome- and Community-Level Interaction Insights into Carbon Utilization and Element Cycling Functions of Hydrothermarchaeota in Hydrothermal Sediment.</title>
        <authorList>
            <person name="Zhou Z."/>
            <person name="Liu Y."/>
            <person name="Xu W."/>
            <person name="Pan J."/>
            <person name="Luo Z.H."/>
            <person name="Li M."/>
        </authorList>
    </citation>
    <scope>NUCLEOTIDE SEQUENCE [LARGE SCALE GENOMIC DNA]</scope>
    <source>
        <strain evidence="11">HyVt-501</strain>
    </source>
</reference>
<keyword evidence="2 8" id="KW-0963">Cytoplasm</keyword>
<evidence type="ECO:0000256" key="6">
    <source>
        <dbReference type="ARBA" id="ARBA00022842"/>
    </source>
</evidence>
<evidence type="ECO:0000259" key="9">
    <source>
        <dbReference type="PROSITE" id="PS51710"/>
    </source>
</evidence>
<dbReference type="HAMAP" id="MF_01454">
    <property type="entry name" value="GTPase_Obg"/>
    <property type="match status" value="1"/>
</dbReference>
<dbReference type="PROSITE" id="PS00905">
    <property type="entry name" value="GTP1_OBG"/>
    <property type="match status" value="1"/>
</dbReference>
<dbReference type="SUPFAM" id="SSF82051">
    <property type="entry name" value="Obg GTP-binding protein N-terminal domain"/>
    <property type="match status" value="1"/>
</dbReference>
<dbReference type="PROSITE" id="PS51883">
    <property type="entry name" value="OBG"/>
    <property type="match status" value="1"/>
</dbReference>
<dbReference type="NCBIfam" id="NF008956">
    <property type="entry name" value="PRK12299.1"/>
    <property type="match status" value="1"/>
</dbReference>
<dbReference type="EMBL" id="DRNB01000325">
    <property type="protein sequence ID" value="HHJ64962.1"/>
    <property type="molecule type" value="Genomic_DNA"/>
</dbReference>
<dbReference type="FunFam" id="2.70.210.12:FF:000001">
    <property type="entry name" value="GTPase Obg"/>
    <property type="match status" value="1"/>
</dbReference>
<evidence type="ECO:0000259" key="10">
    <source>
        <dbReference type="PROSITE" id="PS51883"/>
    </source>
</evidence>
<evidence type="ECO:0000313" key="11">
    <source>
        <dbReference type="EMBL" id="HHJ64962.1"/>
    </source>
</evidence>
<dbReference type="InterPro" id="IPR031167">
    <property type="entry name" value="G_OBG"/>
</dbReference>
<dbReference type="InterPro" id="IPR045086">
    <property type="entry name" value="OBG_GTPase"/>
</dbReference>
<feature type="domain" description="Obg" evidence="10">
    <location>
        <begin position="3"/>
        <end position="161"/>
    </location>
</feature>
<comment type="subcellular location">
    <subcellularLocation>
        <location evidence="8">Cytoplasm</location>
    </subcellularLocation>
</comment>
<dbReference type="GO" id="GO:0042254">
    <property type="term" value="P:ribosome biogenesis"/>
    <property type="evidence" value="ECO:0007669"/>
    <property type="project" value="UniProtKB-UniRule"/>
</dbReference>
<accession>A0A7C5QJF3</accession>
<dbReference type="NCBIfam" id="TIGR02729">
    <property type="entry name" value="Obg_CgtA"/>
    <property type="match status" value="1"/>
</dbReference>
<dbReference type="InterPro" id="IPR006074">
    <property type="entry name" value="GTP1-OBG_CS"/>
</dbReference>
<dbReference type="PROSITE" id="PS51710">
    <property type="entry name" value="G_OBG"/>
    <property type="match status" value="1"/>
</dbReference>
<feature type="binding site" evidence="8">
    <location>
        <begin position="193"/>
        <end position="197"/>
    </location>
    <ligand>
        <name>GTP</name>
        <dbReference type="ChEBI" id="CHEBI:37565"/>
    </ligand>
</feature>
<dbReference type="Proteomes" id="UP000885792">
    <property type="component" value="Unassembled WGS sequence"/>
</dbReference>
<evidence type="ECO:0000256" key="7">
    <source>
        <dbReference type="ARBA" id="ARBA00023134"/>
    </source>
</evidence>
<dbReference type="NCBIfam" id="NF008954">
    <property type="entry name" value="PRK12296.1"/>
    <property type="match status" value="1"/>
</dbReference>
<evidence type="ECO:0000256" key="1">
    <source>
        <dbReference type="ARBA" id="ARBA00007699"/>
    </source>
</evidence>
<dbReference type="GO" id="GO:0005525">
    <property type="term" value="F:GTP binding"/>
    <property type="evidence" value="ECO:0007669"/>
    <property type="project" value="UniProtKB-UniRule"/>
</dbReference>
<feature type="binding site" evidence="8">
    <location>
        <position position="175"/>
    </location>
    <ligand>
        <name>Mg(2+)</name>
        <dbReference type="ChEBI" id="CHEBI:18420"/>
    </ligand>
</feature>
<comment type="similarity">
    <text evidence="1 8">Belongs to the TRAFAC class OBG-HflX-like GTPase superfamily. OBG GTPase family.</text>
</comment>
<comment type="function">
    <text evidence="8">An essential GTPase which binds GTP, GDP and possibly (p)ppGpp with moderate affinity, with high nucleotide exchange rates and a fairly low GTP hydrolysis rate. Plays a role in control of the cell cycle, stress response, ribosome biogenesis and in those bacteria that undergo differentiation, in morphogenesis control.</text>
</comment>
<dbReference type="NCBIfam" id="NF008955">
    <property type="entry name" value="PRK12297.1"/>
    <property type="match status" value="1"/>
</dbReference>
<feature type="binding site" evidence="8">
    <location>
        <position position="195"/>
    </location>
    <ligand>
        <name>Mg(2+)</name>
        <dbReference type="ChEBI" id="CHEBI:18420"/>
    </ligand>
</feature>
<keyword evidence="4 8" id="KW-0547">Nucleotide-binding</keyword>
<evidence type="ECO:0000256" key="4">
    <source>
        <dbReference type="ARBA" id="ARBA00022741"/>
    </source>
</evidence>
<dbReference type="AlphaFoldDB" id="A0A7C5QJF3"/>
<evidence type="ECO:0000256" key="2">
    <source>
        <dbReference type="ARBA" id="ARBA00022490"/>
    </source>
</evidence>
<dbReference type="CDD" id="cd01898">
    <property type="entry name" value="Obg"/>
    <property type="match status" value="1"/>
</dbReference>
<gene>
    <name evidence="11" type="primary">obgE</name>
    <name evidence="8" type="synonym">obg</name>
    <name evidence="11" type="ORF">ENJ61_08670</name>
</gene>
<keyword evidence="7 8" id="KW-0342">GTP-binding</keyword>
<dbReference type="GO" id="GO:0003924">
    <property type="term" value="F:GTPase activity"/>
    <property type="evidence" value="ECO:0007669"/>
    <property type="project" value="UniProtKB-UniRule"/>
</dbReference>
<comment type="subunit">
    <text evidence="8">Monomer.</text>
</comment>
<organism evidence="11">
    <name type="scientific">Aquifex aeolicus</name>
    <dbReference type="NCBI Taxonomy" id="63363"/>
    <lineage>
        <taxon>Bacteria</taxon>
        <taxon>Pseudomonadati</taxon>
        <taxon>Aquificota</taxon>
        <taxon>Aquificia</taxon>
        <taxon>Aquificales</taxon>
        <taxon>Aquificaceae</taxon>
        <taxon>Aquifex</taxon>
    </lineage>
</organism>
<evidence type="ECO:0000256" key="5">
    <source>
        <dbReference type="ARBA" id="ARBA00022801"/>
    </source>
</evidence>
<dbReference type="InterPro" id="IPR027417">
    <property type="entry name" value="P-loop_NTPase"/>
</dbReference>
<dbReference type="GO" id="GO:0000287">
    <property type="term" value="F:magnesium ion binding"/>
    <property type="evidence" value="ECO:0007669"/>
    <property type="project" value="InterPro"/>
</dbReference>
<keyword evidence="6 8" id="KW-0460">Magnesium</keyword>
<dbReference type="PANTHER" id="PTHR11702:SF31">
    <property type="entry name" value="MITOCHONDRIAL RIBOSOME-ASSOCIATED GTPASE 2"/>
    <property type="match status" value="1"/>
</dbReference>
<comment type="caution">
    <text evidence="11">The sequence shown here is derived from an EMBL/GenBank/DDBJ whole genome shotgun (WGS) entry which is preliminary data.</text>
</comment>
<evidence type="ECO:0000256" key="3">
    <source>
        <dbReference type="ARBA" id="ARBA00022723"/>
    </source>
</evidence>